<dbReference type="PANTHER" id="PTHR35910">
    <property type="entry name" value="2EXR DOMAIN-CONTAINING PROTEIN"/>
    <property type="match status" value="1"/>
</dbReference>
<organism evidence="2 3">
    <name type="scientific">Dactylonectria estremocensis</name>
    <dbReference type="NCBI Taxonomy" id="1079267"/>
    <lineage>
        <taxon>Eukaryota</taxon>
        <taxon>Fungi</taxon>
        <taxon>Dikarya</taxon>
        <taxon>Ascomycota</taxon>
        <taxon>Pezizomycotina</taxon>
        <taxon>Sordariomycetes</taxon>
        <taxon>Hypocreomycetidae</taxon>
        <taxon>Hypocreales</taxon>
        <taxon>Nectriaceae</taxon>
        <taxon>Dactylonectria</taxon>
    </lineage>
</organism>
<comment type="caution">
    <text evidence="2">The sequence shown here is derived from an EMBL/GenBank/DDBJ whole genome shotgun (WGS) entry which is preliminary data.</text>
</comment>
<proteinExistence type="predicted"/>
<evidence type="ECO:0000313" key="2">
    <source>
        <dbReference type="EMBL" id="KAH7141404.1"/>
    </source>
</evidence>
<name>A0A9P9EQK9_9HYPO</name>
<accession>A0A9P9EQK9</accession>
<keyword evidence="3" id="KW-1185">Reference proteome</keyword>
<evidence type="ECO:0000313" key="3">
    <source>
        <dbReference type="Proteomes" id="UP000717696"/>
    </source>
</evidence>
<evidence type="ECO:0000259" key="1">
    <source>
        <dbReference type="Pfam" id="PF20150"/>
    </source>
</evidence>
<gene>
    <name evidence="2" type="ORF">B0J13DRAFT_637079</name>
</gene>
<dbReference type="OrthoDB" id="3596450at2759"/>
<dbReference type="EMBL" id="JAGMUU010000012">
    <property type="protein sequence ID" value="KAH7141404.1"/>
    <property type="molecule type" value="Genomic_DNA"/>
</dbReference>
<reference evidence="2" key="1">
    <citation type="journal article" date="2021" name="Nat. Commun.">
        <title>Genetic determinants of endophytism in the Arabidopsis root mycobiome.</title>
        <authorList>
            <person name="Mesny F."/>
            <person name="Miyauchi S."/>
            <person name="Thiergart T."/>
            <person name="Pickel B."/>
            <person name="Atanasova L."/>
            <person name="Karlsson M."/>
            <person name="Huettel B."/>
            <person name="Barry K.W."/>
            <person name="Haridas S."/>
            <person name="Chen C."/>
            <person name="Bauer D."/>
            <person name="Andreopoulos W."/>
            <person name="Pangilinan J."/>
            <person name="LaButti K."/>
            <person name="Riley R."/>
            <person name="Lipzen A."/>
            <person name="Clum A."/>
            <person name="Drula E."/>
            <person name="Henrissat B."/>
            <person name="Kohler A."/>
            <person name="Grigoriev I.V."/>
            <person name="Martin F.M."/>
            <person name="Hacquard S."/>
        </authorList>
    </citation>
    <scope>NUCLEOTIDE SEQUENCE</scope>
    <source>
        <strain evidence="2">MPI-CAGE-AT-0021</strain>
    </source>
</reference>
<dbReference type="Pfam" id="PF20150">
    <property type="entry name" value="2EXR"/>
    <property type="match status" value="1"/>
</dbReference>
<feature type="domain" description="2EXR" evidence="1">
    <location>
        <begin position="5"/>
        <end position="117"/>
    </location>
</feature>
<protein>
    <recommendedName>
        <fullName evidence="1">2EXR domain-containing protein</fullName>
    </recommendedName>
</protein>
<dbReference type="InterPro" id="IPR045518">
    <property type="entry name" value="2EXR"/>
</dbReference>
<sequence length="341" mass="40057">MHDEFHRFLELPWELREDIWRLTIRPACPGVHHFTIYNNQVDEDASLNEMEDIVTTHEGYPSTRLAAPRWGPRAIGHHFLSQEHTASWTSNNPSTYLIDAGLWTACKESRFVIEHEFQSQIWDSDFRSSCTDLNVTFEGKELAREMACFKEKNPSKRRYFTVFTKQDIFYLQPHDLETLDWKWTTSYYPELNWSGFRNMSHVALDFDVTWALELLNHENWYTDMMHTLARLAIDAGTDGSVEFLWLIDYGIKRKSKNHDEGFDDVAVFRQGDRRFVEMGWRNGCEWETCHVIESSEGEDVITCLTFADSLNNLIDDLCHTWNYEPTGDTPAQWGVLACEHY</sequence>
<dbReference type="PANTHER" id="PTHR35910:SF1">
    <property type="entry name" value="2EXR DOMAIN-CONTAINING PROTEIN"/>
    <property type="match status" value="1"/>
</dbReference>
<dbReference type="Proteomes" id="UP000717696">
    <property type="component" value="Unassembled WGS sequence"/>
</dbReference>
<dbReference type="AlphaFoldDB" id="A0A9P9EQK9"/>